<dbReference type="FunFam" id="2.80.10.50:FF:000014">
    <property type="entry name" value="Polypeptide N-acetylgalactosaminyltransferase"/>
    <property type="match status" value="1"/>
</dbReference>
<dbReference type="AlphaFoldDB" id="A0A6G1AU39"/>
<dbReference type="GO" id="GO:0004653">
    <property type="term" value="F:polypeptide N-acetylgalactosaminyltransferase activity"/>
    <property type="evidence" value="ECO:0007669"/>
    <property type="project" value="TreeGrafter"/>
</dbReference>
<dbReference type="InterPro" id="IPR000772">
    <property type="entry name" value="Ricin_B_lectin"/>
</dbReference>
<dbReference type="Gene3D" id="2.80.10.50">
    <property type="match status" value="1"/>
</dbReference>
<feature type="non-terminal residue" evidence="4">
    <location>
        <position position="1"/>
    </location>
</feature>
<name>A0A6G1AU39_CROCR</name>
<feature type="domain" description="Ricin B lectin" evidence="3">
    <location>
        <begin position="43"/>
        <end position="157"/>
    </location>
</feature>
<accession>A0A6G1AU39</accession>
<evidence type="ECO:0000313" key="4">
    <source>
        <dbReference type="EMBL" id="KAF0879071.1"/>
    </source>
</evidence>
<dbReference type="SUPFAM" id="SSF50370">
    <property type="entry name" value="Ricin B-like lectins"/>
    <property type="match status" value="1"/>
</dbReference>
<evidence type="ECO:0000259" key="3">
    <source>
        <dbReference type="SMART" id="SM00458"/>
    </source>
</evidence>
<dbReference type="SMART" id="SM00458">
    <property type="entry name" value="RICIN"/>
    <property type="match status" value="1"/>
</dbReference>
<sequence>PGVVKVDYGDVSVRKTLRENLKCKPFSWYLENIYPDSQIPRRYYSLGEIRNVETNQCLDNMGRKENEKVGIFNCHGMGGNQVFSYTADKEIRTDDLCLDVSRLSGPVIMLKCHHMRGNQLWEYDAESCLSVSKVADGSQQLTVETCNDSPLQKWLLRNYTRMEVFRNIFENPTDYIL</sequence>
<evidence type="ECO:0000256" key="1">
    <source>
        <dbReference type="ARBA" id="ARBA00022734"/>
    </source>
</evidence>
<dbReference type="PANTHER" id="PTHR11675">
    <property type="entry name" value="N-ACETYLGALACTOSAMINYLTRANSFERASE"/>
    <property type="match status" value="1"/>
</dbReference>
<reference evidence="4 5" key="1">
    <citation type="submission" date="2019-11" db="EMBL/GenBank/DDBJ databases">
        <authorList>
            <person name="Yang C."/>
            <person name="Li F."/>
        </authorList>
    </citation>
    <scope>NUCLEOTIDE SEQUENCE [LARGE SCALE GENOMIC DNA]</scope>
    <source>
        <strain evidence="4">KB4526</strain>
        <tissue evidence="4">Muscle</tissue>
    </source>
</reference>
<keyword evidence="5" id="KW-1185">Reference proteome</keyword>
<dbReference type="Proteomes" id="UP000475037">
    <property type="component" value="Unassembled WGS sequence"/>
</dbReference>
<dbReference type="Gene3D" id="1.10.8.460">
    <property type="entry name" value="ppGaNTase-T1 linker domain-like"/>
    <property type="match status" value="1"/>
</dbReference>
<proteinExistence type="predicted"/>
<dbReference type="GO" id="GO:0005794">
    <property type="term" value="C:Golgi apparatus"/>
    <property type="evidence" value="ECO:0007669"/>
    <property type="project" value="TreeGrafter"/>
</dbReference>
<evidence type="ECO:0000256" key="2">
    <source>
        <dbReference type="ARBA" id="ARBA00023157"/>
    </source>
</evidence>
<dbReference type="PROSITE" id="PS50231">
    <property type="entry name" value="RICIN_B_LECTIN"/>
    <property type="match status" value="1"/>
</dbReference>
<keyword evidence="4" id="KW-0808">Transferase</keyword>
<dbReference type="GO" id="GO:0006493">
    <property type="term" value="P:protein O-linked glycosylation"/>
    <property type="evidence" value="ECO:0007669"/>
    <property type="project" value="TreeGrafter"/>
</dbReference>
<gene>
    <name evidence="4" type="primary">Galnt13_1</name>
    <name evidence="4" type="ORF">FOF47_R15132</name>
</gene>
<dbReference type="InterPro" id="IPR035992">
    <property type="entry name" value="Ricin_B-like_lectins"/>
</dbReference>
<feature type="non-terminal residue" evidence="4">
    <location>
        <position position="177"/>
    </location>
</feature>
<organism evidence="4 5">
    <name type="scientific">Crocuta crocuta</name>
    <name type="common">Spotted hyena</name>
    <dbReference type="NCBI Taxonomy" id="9678"/>
    <lineage>
        <taxon>Eukaryota</taxon>
        <taxon>Metazoa</taxon>
        <taxon>Chordata</taxon>
        <taxon>Craniata</taxon>
        <taxon>Vertebrata</taxon>
        <taxon>Euteleostomi</taxon>
        <taxon>Mammalia</taxon>
        <taxon>Eutheria</taxon>
        <taxon>Laurasiatheria</taxon>
        <taxon>Carnivora</taxon>
        <taxon>Feliformia</taxon>
        <taxon>Hyaenidae</taxon>
        <taxon>Crocuta</taxon>
    </lineage>
</organism>
<dbReference type="GO" id="GO:0030246">
    <property type="term" value="F:carbohydrate binding"/>
    <property type="evidence" value="ECO:0007669"/>
    <property type="project" value="UniProtKB-KW"/>
</dbReference>
<dbReference type="PANTHER" id="PTHR11675:SF47">
    <property type="entry name" value="POLYPEPTIDE N-ACETYLGALACTOSAMINYLTRANSFERASE 13"/>
    <property type="match status" value="1"/>
</dbReference>
<dbReference type="EMBL" id="VOAJ01003644">
    <property type="protein sequence ID" value="KAF0879071.1"/>
    <property type="molecule type" value="Genomic_DNA"/>
</dbReference>
<keyword evidence="2" id="KW-1015">Disulfide bond</keyword>
<dbReference type="Pfam" id="PF00652">
    <property type="entry name" value="Ricin_B_lectin"/>
    <property type="match status" value="1"/>
</dbReference>
<keyword evidence="1" id="KW-0430">Lectin</keyword>
<protein>
    <submittedName>
        <fullName evidence="4">GLT13 acetylgalactosaminyltransferase</fullName>
    </submittedName>
</protein>
<comment type="caution">
    <text evidence="4">The sequence shown here is derived from an EMBL/GenBank/DDBJ whole genome shotgun (WGS) entry which is preliminary data.</text>
</comment>
<evidence type="ECO:0000313" key="5">
    <source>
        <dbReference type="Proteomes" id="UP000475037"/>
    </source>
</evidence>